<keyword evidence="2" id="KW-0812">Transmembrane</keyword>
<evidence type="ECO:0000256" key="1">
    <source>
        <dbReference type="SAM" id="MobiDB-lite"/>
    </source>
</evidence>
<evidence type="ECO:0000313" key="4">
    <source>
        <dbReference type="Proteomes" id="UP001221142"/>
    </source>
</evidence>
<dbReference type="EMBL" id="JARKIF010000045">
    <property type="protein sequence ID" value="KAJ7608381.1"/>
    <property type="molecule type" value="Genomic_DNA"/>
</dbReference>
<feature type="region of interest" description="Disordered" evidence="1">
    <location>
        <begin position="181"/>
        <end position="202"/>
    </location>
</feature>
<proteinExistence type="predicted"/>
<keyword evidence="2" id="KW-1133">Transmembrane helix</keyword>
<accession>A0AAD7B315</accession>
<organism evidence="3 4">
    <name type="scientific">Roridomyces roridus</name>
    <dbReference type="NCBI Taxonomy" id="1738132"/>
    <lineage>
        <taxon>Eukaryota</taxon>
        <taxon>Fungi</taxon>
        <taxon>Dikarya</taxon>
        <taxon>Basidiomycota</taxon>
        <taxon>Agaricomycotina</taxon>
        <taxon>Agaricomycetes</taxon>
        <taxon>Agaricomycetidae</taxon>
        <taxon>Agaricales</taxon>
        <taxon>Marasmiineae</taxon>
        <taxon>Mycenaceae</taxon>
        <taxon>Roridomyces</taxon>
    </lineage>
</organism>
<dbReference type="AlphaFoldDB" id="A0AAD7B315"/>
<name>A0AAD7B315_9AGAR</name>
<feature type="compositionally biased region" description="Basic and acidic residues" evidence="1">
    <location>
        <begin position="122"/>
        <end position="136"/>
    </location>
</feature>
<evidence type="ECO:0000313" key="3">
    <source>
        <dbReference type="EMBL" id="KAJ7608381.1"/>
    </source>
</evidence>
<feature type="transmembrane region" description="Helical" evidence="2">
    <location>
        <begin position="525"/>
        <end position="542"/>
    </location>
</feature>
<sequence length="680" mass="76371">MILRISPNAQRPLSRISYDTMICQQHPSLDLTPFFPMPLNIDALSKFRVARVAFIRLLTLMAAYIGHGRRALLRNLASLRWLLSPPKNPPQLTGKETWHCSTQPVIHPRLGDDASSPTPKPASHEEAALGQVHEDGQDAVSPSASTSEIRAEPLLSSEHPTFSCTAPELLPRYTIRPTVAKTDAIPPIGPNTRSFIRDTPTSWEPHVSPEGALYYEHSSEFLRVITDSALHDAATVDGLMIFLHNIEEFWTTNKLPLDSQVEMVLDFVPGEDGQPPTCGYYLADHSRRIIFWYDTFRPEGLPRCFDVCGAFSSQHIKLELEAQYWYHCALFPSTLHMTPKLLHQLRDIVVFTIGDVMTSMKPPVDRLQPDMFDMLTLIDGFKDQLDHDADSAVGLGASFTLARFMWSFASYRFYQFHGEPYARLNGDASVFTDTPRTRSKLFRVTALLTFNVSWEHAQTLESIYTDEILSEVHWIGFIQKLYTEWQELTLYGTVLLNADIAFLSIPTLQNSISGNGTSVGEIACYISVIAGLGSILVSLAVMRQHRDFRDSKSIFQAAAFLGRRFHPTFGFESLAHMYSLPFALLIWATLAFLVAFLGMCFQSSDDVARSLVAATTFLAVLVVIRYCFLRNTSLSDWLLATGRVGPKTAEIFAEKIGVPASRIFGWWNREKNEQVAVGHV</sequence>
<feature type="compositionally biased region" description="Polar residues" evidence="1">
    <location>
        <begin position="191"/>
        <end position="202"/>
    </location>
</feature>
<reference evidence="3" key="1">
    <citation type="submission" date="2023-03" db="EMBL/GenBank/DDBJ databases">
        <title>Massive genome expansion in bonnet fungi (Mycena s.s.) driven by repeated elements and novel gene families across ecological guilds.</title>
        <authorList>
            <consortium name="Lawrence Berkeley National Laboratory"/>
            <person name="Harder C.B."/>
            <person name="Miyauchi S."/>
            <person name="Viragh M."/>
            <person name="Kuo A."/>
            <person name="Thoen E."/>
            <person name="Andreopoulos B."/>
            <person name="Lu D."/>
            <person name="Skrede I."/>
            <person name="Drula E."/>
            <person name="Henrissat B."/>
            <person name="Morin E."/>
            <person name="Kohler A."/>
            <person name="Barry K."/>
            <person name="LaButti K."/>
            <person name="Morin E."/>
            <person name="Salamov A."/>
            <person name="Lipzen A."/>
            <person name="Mereny Z."/>
            <person name="Hegedus B."/>
            <person name="Baldrian P."/>
            <person name="Stursova M."/>
            <person name="Weitz H."/>
            <person name="Taylor A."/>
            <person name="Grigoriev I.V."/>
            <person name="Nagy L.G."/>
            <person name="Martin F."/>
            <person name="Kauserud H."/>
        </authorList>
    </citation>
    <scope>NUCLEOTIDE SEQUENCE</scope>
    <source>
        <strain evidence="3">9284</strain>
    </source>
</reference>
<keyword evidence="2" id="KW-0472">Membrane</keyword>
<feature type="region of interest" description="Disordered" evidence="1">
    <location>
        <begin position="105"/>
        <end position="152"/>
    </location>
</feature>
<gene>
    <name evidence="3" type="ORF">FB45DRAFT_386752</name>
</gene>
<evidence type="ECO:0000256" key="2">
    <source>
        <dbReference type="SAM" id="Phobius"/>
    </source>
</evidence>
<keyword evidence="4" id="KW-1185">Reference proteome</keyword>
<feature type="transmembrane region" description="Helical" evidence="2">
    <location>
        <begin position="610"/>
        <end position="628"/>
    </location>
</feature>
<protein>
    <submittedName>
        <fullName evidence="3">Uncharacterized protein</fullName>
    </submittedName>
</protein>
<feature type="transmembrane region" description="Helical" evidence="2">
    <location>
        <begin position="582"/>
        <end position="604"/>
    </location>
</feature>
<dbReference type="Proteomes" id="UP001221142">
    <property type="component" value="Unassembled WGS sequence"/>
</dbReference>
<comment type="caution">
    <text evidence="3">The sequence shown here is derived from an EMBL/GenBank/DDBJ whole genome shotgun (WGS) entry which is preliminary data.</text>
</comment>